<dbReference type="WBParaSite" id="Hba_03511">
    <property type="protein sequence ID" value="Hba_03511"/>
    <property type="gene ID" value="Hba_03511"/>
</dbReference>
<proteinExistence type="predicted"/>
<evidence type="ECO:0000313" key="2">
    <source>
        <dbReference type="WBParaSite" id="Hba_03511"/>
    </source>
</evidence>
<reference evidence="2" key="1">
    <citation type="submission" date="2016-11" db="UniProtKB">
        <authorList>
            <consortium name="WormBaseParasite"/>
        </authorList>
    </citation>
    <scope>IDENTIFICATION</scope>
</reference>
<accession>A0A1I7WEW9</accession>
<sequence>MPYKCNIFPEISFHHFFLSE</sequence>
<organism evidence="1 2">
    <name type="scientific">Heterorhabditis bacteriophora</name>
    <name type="common">Entomopathogenic nematode worm</name>
    <dbReference type="NCBI Taxonomy" id="37862"/>
    <lineage>
        <taxon>Eukaryota</taxon>
        <taxon>Metazoa</taxon>
        <taxon>Ecdysozoa</taxon>
        <taxon>Nematoda</taxon>
        <taxon>Chromadorea</taxon>
        <taxon>Rhabditida</taxon>
        <taxon>Rhabditina</taxon>
        <taxon>Rhabditomorpha</taxon>
        <taxon>Strongyloidea</taxon>
        <taxon>Heterorhabditidae</taxon>
        <taxon>Heterorhabditis</taxon>
    </lineage>
</organism>
<dbReference type="AlphaFoldDB" id="A0A1I7WEW9"/>
<evidence type="ECO:0000313" key="1">
    <source>
        <dbReference type="Proteomes" id="UP000095283"/>
    </source>
</evidence>
<dbReference type="Proteomes" id="UP000095283">
    <property type="component" value="Unplaced"/>
</dbReference>
<protein>
    <submittedName>
        <fullName evidence="2">Uncharacterized protein</fullName>
    </submittedName>
</protein>
<name>A0A1I7WEW9_HETBA</name>
<keyword evidence="1" id="KW-1185">Reference proteome</keyword>